<dbReference type="Proteomes" id="UP001417504">
    <property type="component" value="Unassembled WGS sequence"/>
</dbReference>
<organism evidence="9 10">
    <name type="scientific">Stephania japonica</name>
    <dbReference type="NCBI Taxonomy" id="461633"/>
    <lineage>
        <taxon>Eukaryota</taxon>
        <taxon>Viridiplantae</taxon>
        <taxon>Streptophyta</taxon>
        <taxon>Embryophyta</taxon>
        <taxon>Tracheophyta</taxon>
        <taxon>Spermatophyta</taxon>
        <taxon>Magnoliopsida</taxon>
        <taxon>Ranunculales</taxon>
        <taxon>Menispermaceae</taxon>
        <taxon>Menispermoideae</taxon>
        <taxon>Cissampelideae</taxon>
        <taxon>Stephania</taxon>
    </lineage>
</organism>
<evidence type="ECO:0000256" key="5">
    <source>
        <dbReference type="ARBA" id="ARBA00023212"/>
    </source>
</evidence>
<keyword evidence="3" id="KW-0963">Cytoplasm</keyword>
<dbReference type="EMBL" id="JBBNAE010000003">
    <property type="protein sequence ID" value="KAK9137694.1"/>
    <property type="molecule type" value="Genomic_DNA"/>
</dbReference>
<comment type="subcellular location">
    <subcellularLocation>
        <location evidence="1">Cytoplasm</location>
        <location evidence="1">Cytoskeleton</location>
    </subcellularLocation>
</comment>
<dbReference type="PANTHER" id="PTHR46372">
    <property type="entry name" value="PROTEIN WVD2-LIKE 3"/>
    <property type="match status" value="1"/>
</dbReference>
<feature type="region of interest" description="Disordered" evidence="7">
    <location>
        <begin position="131"/>
        <end position="222"/>
    </location>
</feature>
<dbReference type="PANTHER" id="PTHR46372:SF2">
    <property type="entry name" value="PROTEIN WVD2-LIKE 3"/>
    <property type="match status" value="1"/>
</dbReference>
<evidence type="ECO:0000256" key="6">
    <source>
        <dbReference type="SAM" id="Coils"/>
    </source>
</evidence>
<dbReference type="AlphaFoldDB" id="A0AAP0PC63"/>
<dbReference type="InterPro" id="IPR044806">
    <property type="entry name" value="WVD2/WDL1-4"/>
</dbReference>
<proteinExistence type="inferred from homology"/>
<dbReference type="GO" id="GO:0008017">
    <property type="term" value="F:microtubule binding"/>
    <property type="evidence" value="ECO:0007669"/>
    <property type="project" value="InterPro"/>
</dbReference>
<dbReference type="GO" id="GO:0000226">
    <property type="term" value="P:microtubule cytoskeleton organization"/>
    <property type="evidence" value="ECO:0007669"/>
    <property type="project" value="InterPro"/>
</dbReference>
<feature type="domain" description="TPX2 C-terminal" evidence="8">
    <location>
        <begin position="231"/>
        <end position="300"/>
    </location>
</feature>
<feature type="compositionally biased region" description="Polar residues" evidence="7">
    <location>
        <begin position="169"/>
        <end position="178"/>
    </location>
</feature>
<keyword evidence="10" id="KW-1185">Reference proteome</keyword>
<keyword evidence="4" id="KW-0493">Microtubule</keyword>
<dbReference type="GO" id="GO:0005874">
    <property type="term" value="C:microtubule"/>
    <property type="evidence" value="ECO:0007669"/>
    <property type="project" value="UniProtKB-KW"/>
</dbReference>
<comment type="caution">
    <text evidence="9">The sequence shown here is derived from an EMBL/GenBank/DDBJ whole genome shotgun (WGS) entry which is preliminary data.</text>
</comment>
<evidence type="ECO:0000256" key="2">
    <source>
        <dbReference type="ARBA" id="ARBA00005885"/>
    </source>
</evidence>
<evidence type="ECO:0000313" key="10">
    <source>
        <dbReference type="Proteomes" id="UP001417504"/>
    </source>
</evidence>
<comment type="similarity">
    <text evidence="2">Belongs to the TPX2 family.</text>
</comment>
<evidence type="ECO:0000256" key="7">
    <source>
        <dbReference type="SAM" id="MobiDB-lite"/>
    </source>
</evidence>
<evidence type="ECO:0000256" key="4">
    <source>
        <dbReference type="ARBA" id="ARBA00022701"/>
    </source>
</evidence>
<keyword evidence="6" id="KW-0175">Coiled coil</keyword>
<evidence type="ECO:0000256" key="3">
    <source>
        <dbReference type="ARBA" id="ARBA00022490"/>
    </source>
</evidence>
<feature type="region of interest" description="Disordered" evidence="7">
    <location>
        <begin position="286"/>
        <end position="402"/>
    </location>
</feature>
<evidence type="ECO:0000313" key="9">
    <source>
        <dbReference type="EMBL" id="KAK9137694.1"/>
    </source>
</evidence>
<gene>
    <name evidence="9" type="ORF">Sjap_008288</name>
</gene>
<keyword evidence="5" id="KW-0206">Cytoskeleton</keyword>
<protein>
    <recommendedName>
        <fullName evidence="8">TPX2 C-terminal domain-containing protein</fullName>
    </recommendedName>
</protein>
<feature type="compositionally biased region" description="Basic and acidic residues" evidence="7">
    <location>
        <begin position="147"/>
        <end position="159"/>
    </location>
</feature>
<dbReference type="Pfam" id="PF06886">
    <property type="entry name" value="TPX2"/>
    <property type="match status" value="1"/>
</dbReference>
<evidence type="ECO:0000256" key="1">
    <source>
        <dbReference type="ARBA" id="ARBA00004245"/>
    </source>
</evidence>
<feature type="compositionally biased region" description="Basic and acidic residues" evidence="7">
    <location>
        <begin position="193"/>
        <end position="203"/>
    </location>
</feature>
<evidence type="ECO:0000259" key="8">
    <source>
        <dbReference type="Pfam" id="PF06886"/>
    </source>
</evidence>
<feature type="coiled-coil region" evidence="6">
    <location>
        <begin position="238"/>
        <end position="265"/>
    </location>
</feature>
<dbReference type="InterPro" id="IPR027329">
    <property type="entry name" value="TPX2_C"/>
</dbReference>
<reference evidence="9 10" key="1">
    <citation type="submission" date="2024-01" db="EMBL/GenBank/DDBJ databases">
        <title>Genome assemblies of Stephania.</title>
        <authorList>
            <person name="Yang L."/>
        </authorList>
    </citation>
    <scope>NUCLEOTIDE SEQUENCE [LARGE SCALE GENOMIC DNA]</scope>
    <source>
        <strain evidence="9">QJT</strain>
        <tissue evidence="9">Leaf</tissue>
    </source>
</reference>
<sequence>MGRKVIDICMDKEPDPAVVYSNGNCHEQVNDQHELSESDEQIKGDLQAVEENNEVKDYEVKECTVEYSVEINDHAVKNNDATEQDVLCNKSTNFEAELQEEKKVKHEIPNSIDSKKLNTAAKPVSRSIAAGNARSNVTVPQPFSLATDKRASHGTRPVDGETENVGGNRKTSLLSPNGTKKPPSSPLMSRKPLLLDDKKHHEEEDTYSIASSTAASVRTVKSRTTFASAPTFRCNERAEKRKEFYSRLEEKHQALEAEKTQCEARTKEERDAALKQLRKSLTFKAKPMPSFYHDGPPPKVELKKLPTTRAISPKLGRRKSCSDAVNSAEGDNRKGACARGNRHSMGSYKKDNATPAIKDQISVRNGNTIPKVKKESKPAKDSNNSLPPKIIEPANVDIAVQS</sequence>
<accession>A0AAP0PC63</accession>
<name>A0AAP0PC63_9MAGN</name>